<dbReference type="SUPFAM" id="SSF52266">
    <property type="entry name" value="SGNH hydrolase"/>
    <property type="match status" value="1"/>
</dbReference>
<dbReference type="GO" id="GO:0004064">
    <property type="term" value="F:arylesterase activity"/>
    <property type="evidence" value="ECO:0007669"/>
    <property type="project" value="UniProtKB-EC"/>
</dbReference>
<reference evidence="2 3" key="1">
    <citation type="journal article" date="2008" name="Proc. Natl. Acad. Sci. U.S.A.">
        <title>The genome of Clostridium kluyveri, a strict anaerobe with unique metabolic features.</title>
        <authorList>
            <person name="Seedorf H."/>
            <person name="Fricke W.F."/>
            <person name="Veith B."/>
            <person name="Brueggemann H."/>
            <person name="Liesegang H."/>
            <person name="Strittmatter A."/>
            <person name="Miethke M."/>
            <person name="Buckel W."/>
            <person name="Hinderberger J."/>
            <person name="Li F."/>
            <person name="Hagemeier C."/>
            <person name="Thauer R.K."/>
            <person name="Gottschalk G."/>
        </authorList>
    </citation>
    <scope>NUCLEOTIDE SEQUENCE [LARGE SCALE GENOMIC DNA]</scope>
    <source>
        <strain evidence="3">ATCC 8527 / DSM 555 / NCIMB 10680</strain>
    </source>
</reference>
<dbReference type="eggNOG" id="COG2755">
    <property type="taxonomic scope" value="Bacteria"/>
</dbReference>
<organism evidence="2 3">
    <name type="scientific">Clostridium kluyveri (strain ATCC 8527 / DSM 555 / NBRC 12016 / NCIMB 10680 / K1)</name>
    <dbReference type="NCBI Taxonomy" id="431943"/>
    <lineage>
        <taxon>Bacteria</taxon>
        <taxon>Bacillati</taxon>
        <taxon>Bacillota</taxon>
        <taxon>Clostridia</taxon>
        <taxon>Eubacteriales</taxon>
        <taxon>Clostridiaceae</taxon>
        <taxon>Clostridium</taxon>
    </lineage>
</organism>
<dbReference type="PANTHER" id="PTHR30383:SF5">
    <property type="entry name" value="SGNH HYDROLASE-TYPE ESTERASE DOMAIN-CONTAINING PROTEIN"/>
    <property type="match status" value="1"/>
</dbReference>
<dbReference type="Pfam" id="PF13472">
    <property type="entry name" value="Lipase_GDSL_2"/>
    <property type="match status" value="1"/>
</dbReference>
<gene>
    <name evidence="2" type="ordered locus">CKL_2267</name>
</gene>
<evidence type="ECO:0000313" key="2">
    <source>
        <dbReference type="EMBL" id="EDK34279.1"/>
    </source>
</evidence>
<dbReference type="Proteomes" id="UP000002411">
    <property type="component" value="Chromosome"/>
</dbReference>
<dbReference type="InterPro" id="IPR051532">
    <property type="entry name" value="Ester_Hydrolysis_Enzymes"/>
</dbReference>
<dbReference type="AlphaFoldDB" id="A5MZI3"/>
<evidence type="ECO:0000259" key="1">
    <source>
        <dbReference type="Pfam" id="PF13472"/>
    </source>
</evidence>
<dbReference type="InterPro" id="IPR013830">
    <property type="entry name" value="SGNH_hydro"/>
</dbReference>
<dbReference type="HOGENOM" id="CLU_051989_9_0_9"/>
<dbReference type="EC" id="3.1.1.2" evidence="2"/>
<keyword evidence="3" id="KW-1185">Reference proteome</keyword>
<dbReference type="RefSeq" id="WP_012102609.1">
    <property type="nucleotide sequence ID" value="NC_009706.1"/>
</dbReference>
<dbReference type="Gene3D" id="3.40.50.1110">
    <property type="entry name" value="SGNH hydrolase"/>
    <property type="match status" value="1"/>
</dbReference>
<dbReference type="KEGG" id="ckl:CKL_2267"/>
<dbReference type="PANTHER" id="PTHR30383">
    <property type="entry name" value="THIOESTERASE 1/PROTEASE 1/LYSOPHOSPHOLIPASE L1"/>
    <property type="match status" value="1"/>
</dbReference>
<name>A5MZI3_CLOK5</name>
<sequence length="189" mass="21269">MKIKVVCLGDSLTYGYGVRRREVWTNLLEKRLKIEVLNKGISGDTSAGMLSRVYGDVILEKPSHVIIMGGTNDFIWNLPVGQVMANVTSIVFQSMGNNIKPLVGLSVPICVEAALDRWGFVGDFKNINRDLKELNNSLKSFCKNYNIKTIDFYSEFVKKDDGGKEEYYIDGLHLNSEGNKKMAHMILIK</sequence>
<accession>A5MZI3</accession>
<proteinExistence type="predicted"/>
<feature type="domain" description="SGNH hydrolase-type esterase" evidence="1">
    <location>
        <begin position="7"/>
        <end position="180"/>
    </location>
</feature>
<dbReference type="GO" id="GO:0004622">
    <property type="term" value="F:phosphatidylcholine lysophospholipase activity"/>
    <property type="evidence" value="ECO:0007669"/>
    <property type="project" value="TreeGrafter"/>
</dbReference>
<evidence type="ECO:0000313" key="3">
    <source>
        <dbReference type="Proteomes" id="UP000002411"/>
    </source>
</evidence>
<keyword evidence="2" id="KW-0378">Hydrolase</keyword>
<dbReference type="EMBL" id="CP000673">
    <property type="protein sequence ID" value="EDK34279.1"/>
    <property type="molecule type" value="Genomic_DNA"/>
</dbReference>
<protein>
    <submittedName>
        <fullName evidence="2">Predicted arylesterase</fullName>
        <ecNumber evidence="2">3.1.1.2</ecNumber>
    </submittedName>
</protein>
<dbReference type="InterPro" id="IPR036514">
    <property type="entry name" value="SGNH_hydro_sf"/>
</dbReference>
<dbReference type="STRING" id="431943.CKL_2267"/>